<organism evidence="1 2">
    <name type="scientific">Rhizopus stolonifer</name>
    <name type="common">Rhizopus nigricans</name>
    <dbReference type="NCBI Taxonomy" id="4846"/>
    <lineage>
        <taxon>Eukaryota</taxon>
        <taxon>Fungi</taxon>
        <taxon>Fungi incertae sedis</taxon>
        <taxon>Mucoromycota</taxon>
        <taxon>Mucoromycotina</taxon>
        <taxon>Mucoromycetes</taxon>
        <taxon>Mucorales</taxon>
        <taxon>Mucorineae</taxon>
        <taxon>Rhizopodaceae</taxon>
        <taxon>Rhizopus</taxon>
    </lineage>
</organism>
<reference evidence="1 2" key="1">
    <citation type="journal article" date="2018" name="G3 (Bethesda)">
        <title>Phylogenetic and Phylogenomic Definition of Rhizopus Species.</title>
        <authorList>
            <person name="Gryganskyi A.P."/>
            <person name="Golan J."/>
            <person name="Dolatabadi S."/>
            <person name="Mondo S."/>
            <person name="Robb S."/>
            <person name="Idnurm A."/>
            <person name="Muszewska A."/>
            <person name="Steczkiewicz K."/>
            <person name="Masonjones S."/>
            <person name="Liao H.L."/>
            <person name="Gajdeczka M.T."/>
            <person name="Anike F."/>
            <person name="Vuek A."/>
            <person name="Anishchenko I.M."/>
            <person name="Voigt K."/>
            <person name="de Hoog G.S."/>
            <person name="Smith M.E."/>
            <person name="Heitman J."/>
            <person name="Vilgalys R."/>
            <person name="Stajich J.E."/>
        </authorList>
    </citation>
    <scope>NUCLEOTIDE SEQUENCE [LARGE SCALE GENOMIC DNA]</scope>
    <source>
        <strain evidence="1 2">LSU 92-RS-03</strain>
    </source>
</reference>
<dbReference type="STRING" id="4846.A0A367IXG5"/>
<keyword evidence="2" id="KW-1185">Reference proteome</keyword>
<feature type="non-terminal residue" evidence="1">
    <location>
        <position position="379"/>
    </location>
</feature>
<dbReference type="GO" id="GO:0005634">
    <property type="term" value="C:nucleus"/>
    <property type="evidence" value="ECO:0007669"/>
    <property type="project" value="TreeGrafter"/>
</dbReference>
<dbReference type="PANTHER" id="PTHR28086">
    <property type="entry name" value="UPF0662 PROTEIN YPL260W"/>
    <property type="match status" value="1"/>
</dbReference>
<dbReference type="AlphaFoldDB" id="A0A367IXG5"/>
<gene>
    <name evidence="1" type="ORF">CU098_001153</name>
</gene>
<dbReference type="Proteomes" id="UP000253551">
    <property type="component" value="Unassembled WGS sequence"/>
</dbReference>
<evidence type="ECO:0000313" key="2">
    <source>
        <dbReference type="Proteomes" id="UP000253551"/>
    </source>
</evidence>
<name>A0A367IXG5_RHIST</name>
<comment type="caution">
    <text evidence="1">The sequence shown here is derived from an EMBL/GenBank/DDBJ whole genome shotgun (WGS) entry which is preliminary data.</text>
</comment>
<dbReference type="OrthoDB" id="2011986at2759"/>
<accession>A0A367IXG5</accession>
<dbReference type="Pfam" id="PF10303">
    <property type="entry name" value="DUF2408"/>
    <property type="match status" value="1"/>
</dbReference>
<sequence>MIQKVPKEEQSILENLLSIRVRLSAVKQDRSTYLKLEDITPLRLETQDQMKALSILRGGSLFDESRSLNRTDDVLDEILQIMSLCFLSLGKIKESPSVYSQVVTIKNIFDRLNEVGVYGQEFLQPYKAKLNEIEKILNKDREYKVVPEHVMEVLQYKFTQCTKIYEKLMDTLKQVDIELIPVLDRMIRIRQELGTVCCKRDYTPEDVMSLQNEIEEIDSSRVNGNFIGSNGSVLQGQEILTDLVEKLKLWSQDILLSCNEEFSPTVESMHERLLGIKRQLERLQLTHKWTLRQTDLFSYQHQLHDMVKLRYSCVEDQEKDPRLPKVVPKGQIVLDFLLHKCYRMIFVLLNESVPVSESLTPVYNHLTSVRKCLLAVKNI</sequence>
<dbReference type="EMBL" id="PJQM01005147">
    <property type="protein sequence ID" value="RCH82316.1"/>
    <property type="molecule type" value="Genomic_DNA"/>
</dbReference>
<protein>
    <submittedName>
        <fullName evidence="1">Uncharacterized protein</fullName>
    </submittedName>
</protein>
<evidence type="ECO:0000313" key="1">
    <source>
        <dbReference type="EMBL" id="RCH82316.1"/>
    </source>
</evidence>
<proteinExistence type="predicted"/>
<dbReference type="PANTHER" id="PTHR28086:SF1">
    <property type="entry name" value="CU(2+) SUPPRESSING AND BLEOMYCIN SENSITIVE PROTEIN 1"/>
    <property type="match status" value="1"/>
</dbReference>
<dbReference type="InterPro" id="IPR018810">
    <property type="entry name" value="UPF0662"/>
</dbReference>
<dbReference type="GO" id="GO:0005737">
    <property type="term" value="C:cytoplasm"/>
    <property type="evidence" value="ECO:0007669"/>
    <property type="project" value="TreeGrafter"/>
</dbReference>